<evidence type="ECO:0000313" key="2">
    <source>
        <dbReference type="Proteomes" id="UP000823674"/>
    </source>
</evidence>
<proteinExistence type="predicted"/>
<sequence length="148" mass="16041">FSLTLALHVTIEIGAFCATCRHIKVLSIFAFCRGIRVPSSVFLLSGGLHNESTRKVIVMIRSTVRLKRYLEASAGFEAGAPGVTEELFEARKSALAMEKANQMKGLCFTPAESAVKVTGVPRLMNSIASLGATFCAFHKGQQATEMRM</sequence>
<dbReference type="Proteomes" id="UP000823674">
    <property type="component" value="Chromosome A06"/>
</dbReference>
<evidence type="ECO:0000313" key="1">
    <source>
        <dbReference type="EMBL" id="KAG5394570.1"/>
    </source>
</evidence>
<comment type="caution">
    <text evidence="1">The sequence shown here is derived from an EMBL/GenBank/DDBJ whole genome shotgun (WGS) entry which is preliminary data.</text>
</comment>
<dbReference type="EMBL" id="JADBGQ010000006">
    <property type="protein sequence ID" value="KAG5394570.1"/>
    <property type="molecule type" value="Genomic_DNA"/>
</dbReference>
<feature type="non-terminal residue" evidence="1">
    <location>
        <position position="1"/>
    </location>
</feature>
<protein>
    <submittedName>
        <fullName evidence="1">Uncharacterized protein</fullName>
    </submittedName>
</protein>
<organism evidence="1 2">
    <name type="scientific">Brassica rapa subsp. trilocularis</name>
    <dbReference type="NCBI Taxonomy" id="1813537"/>
    <lineage>
        <taxon>Eukaryota</taxon>
        <taxon>Viridiplantae</taxon>
        <taxon>Streptophyta</taxon>
        <taxon>Embryophyta</taxon>
        <taxon>Tracheophyta</taxon>
        <taxon>Spermatophyta</taxon>
        <taxon>Magnoliopsida</taxon>
        <taxon>eudicotyledons</taxon>
        <taxon>Gunneridae</taxon>
        <taxon>Pentapetalae</taxon>
        <taxon>rosids</taxon>
        <taxon>malvids</taxon>
        <taxon>Brassicales</taxon>
        <taxon>Brassicaceae</taxon>
        <taxon>Brassiceae</taxon>
        <taxon>Brassica</taxon>
    </lineage>
</organism>
<reference evidence="1 2" key="1">
    <citation type="submission" date="2021-03" db="EMBL/GenBank/DDBJ databases">
        <authorList>
            <person name="King G.J."/>
            <person name="Bancroft I."/>
            <person name="Baten A."/>
            <person name="Bloomfield J."/>
            <person name="Borpatragohain P."/>
            <person name="He Z."/>
            <person name="Irish N."/>
            <person name="Irwin J."/>
            <person name="Liu K."/>
            <person name="Mauleon R.P."/>
            <person name="Moore J."/>
            <person name="Morris R."/>
            <person name="Ostergaard L."/>
            <person name="Wang B."/>
            <person name="Wells R."/>
        </authorList>
    </citation>
    <scope>NUCLEOTIDE SEQUENCE [LARGE SCALE GENOMIC DNA]</scope>
    <source>
        <strain evidence="1">R-o-18</strain>
        <tissue evidence="1">Leaf</tissue>
    </source>
</reference>
<keyword evidence="2" id="KW-1185">Reference proteome</keyword>
<name>A0ABQ7M9H0_BRACM</name>
<gene>
    <name evidence="1" type="primary">A06g508710.1_BraROA</name>
    <name evidence="1" type="ORF">IGI04_024533</name>
</gene>
<accession>A0ABQ7M9H0</accession>